<dbReference type="Gene3D" id="3.90.1560.10">
    <property type="entry name" value="ComB-like"/>
    <property type="match status" value="1"/>
</dbReference>
<protein>
    <recommendedName>
        <fullName evidence="3 7">2-phosphosulfolactate phosphatase</fullName>
        <ecNumber evidence="3 7">3.1.3.71</ecNumber>
    </recommendedName>
</protein>
<dbReference type="Pfam" id="PF04029">
    <property type="entry name" value="2-ph_phosp"/>
    <property type="match status" value="1"/>
</dbReference>
<gene>
    <name evidence="8" type="ordered locus">Metok_0647</name>
</gene>
<keyword evidence="9" id="KW-1185">Reference proteome</keyword>
<dbReference type="InterPro" id="IPR027639">
    <property type="entry name" value="ComB_archaeal"/>
</dbReference>
<dbReference type="GO" id="GO:0019295">
    <property type="term" value="P:coenzyme M biosynthetic process"/>
    <property type="evidence" value="ECO:0007669"/>
    <property type="project" value="InterPro"/>
</dbReference>
<comment type="catalytic activity">
    <reaction evidence="6">
        <text>(2R)-O-phospho-3-sulfolactate + H2O = (2R)-3-sulfolactate + phosphate</text>
        <dbReference type="Rhea" id="RHEA:23416"/>
        <dbReference type="ChEBI" id="CHEBI:15377"/>
        <dbReference type="ChEBI" id="CHEBI:15597"/>
        <dbReference type="ChEBI" id="CHEBI:43474"/>
        <dbReference type="ChEBI" id="CHEBI:58738"/>
        <dbReference type="EC" id="3.1.3.71"/>
    </reaction>
</comment>
<evidence type="ECO:0000256" key="1">
    <source>
        <dbReference type="ARBA" id="ARBA00001946"/>
    </source>
</evidence>
<dbReference type="PANTHER" id="PTHR37311">
    <property type="entry name" value="2-PHOSPHOSULFOLACTATE PHOSPHATASE-RELATED"/>
    <property type="match status" value="1"/>
</dbReference>
<dbReference type="GO" id="GO:0050532">
    <property type="term" value="F:2-phosphosulfolactate phosphatase activity"/>
    <property type="evidence" value="ECO:0007669"/>
    <property type="project" value="UniProtKB-UniRule"/>
</dbReference>
<evidence type="ECO:0000256" key="5">
    <source>
        <dbReference type="ARBA" id="ARBA00022842"/>
    </source>
</evidence>
<evidence type="ECO:0000256" key="3">
    <source>
        <dbReference type="ARBA" id="ARBA00012953"/>
    </source>
</evidence>
<evidence type="ECO:0000256" key="4">
    <source>
        <dbReference type="ARBA" id="ARBA00022801"/>
    </source>
</evidence>
<dbReference type="InterPro" id="IPR005238">
    <property type="entry name" value="ComB-like"/>
</dbReference>
<dbReference type="EMBL" id="CP002792">
    <property type="protein sequence ID" value="AEH06626.1"/>
    <property type="molecule type" value="Genomic_DNA"/>
</dbReference>
<keyword evidence="4" id="KW-0378">Hydrolase</keyword>
<dbReference type="AlphaFoldDB" id="F8ALR9"/>
<organism evidence="8 9">
    <name type="scientific">Methanothermococcus okinawensis (strain DSM 14208 / JCM 11175 / IH1)</name>
    <dbReference type="NCBI Taxonomy" id="647113"/>
    <lineage>
        <taxon>Archaea</taxon>
        <taxon>Methanobacteriati</taxon>
        <taxon>Methanobacteriota</taxon>
        <taxon>Methanomada group</taxon>
        <taxon>Methanococci</taxon>
        <taxon>Methanococcales</taxon>
        <taxon>Methanococcaceae</taxon>
        <taxon>Methanothermococcus</taxon>
    </lineage>
</organism>
<dbReference type="STRING" id="647113.Metok_0647"/>
<dbReference type="GO" id="GO:0000287">
    <property type="term" value="F:magnesium ion binding"/>
    <property type="evidence" value="ECO:0007669"/>
    <property type="project" value="InterPro"/>
</dbReference>
<evidence type="ECO:0000256" key="6">
    <source>
        <dbReference type="ARBA" id="ARBA00033711"/>
    </source>
</evidence>
<evidence type="ECO:0000256" key="7">
    <source>
        <dbReference type="NCBIfam" id="TIGR00298"/>
    </source>
</evidence>
<dbReference type="SUPFAM" id="SSF142823">
    <property type="entry name" value="ComB-like"/>
    <property type="match status" value="1"/>
</dbReference>
<dbReference type="PANTHER" id="PTHR37311:SF1">
    <property type="entry name" value="2-PHOSPHOSULFOLACTATE PHOSPHATASE-RELATED"/>
    <property type="match status" value="1"/>
</dbReference>
<evidence type="ECO:0000313" key="9">
    <source>
        <dbReference type="Proteomes" id="UP000009296"/>
    </source>
</evidence>
<comment type="similarity">
    <text evidence="2">Belongs to the ComB family.</text>
</comment>
<dbReference type="InterPro" id="IPR036702">
    <property type="entry name" value="ComB-like_sf"/>
</dbReference>
<name>F8ALR9_METOI</name>
<keyword evidence="5" id="KW-0460">Magnesium</keyword>
<dbReference type="GO" id="GO:0050545">
    <property type="term" value="F:sulfopyruvate decarboxylase activity"/>
    <property type="evidence" value="ECO:0007669"/>
    <property type="project" value="TreeGrafter"/>
</dbReference>
<dbReference type="KEGG" id="mok:Metok_0647"/>
<evidence type="ECO:0000313" key="8">
    <source>
        <dbReference type="EMBL" id="AEH06626.1"/>
    </source>
</evidence>
<sequence>MIYIKYLNFNNVNNFGDIVNINISHNFYGAPITTSSQDNLMQNLVYDFRNFCVIVVDVLRASTTITTLLEICNEIYITDSIEDIEFNHNSNNSNINNNSNNNSNNFVKIGERNGKKIEDFDFGNSPFEIRLNKDYIISQINNGKDILLTTTNGTRILKSILSDNILMGSITNAKYVAEVAYNMAKENKKDILIIPCHRKGTFAIEDYVGAGIITKYILKHLNETKPYYNEELIPVLNLVKSDWKSLIFNGSSANNLKNLGYSKDLIFCTSENIQKTVGIYKSGKIVKY</sequence>
<dbReference type="eggNOG" id="arCOG04871">
    <property type="taxonomic scope" value="Archaea"/>
</dbReference>
<dbReference type="HOGENOM" id="CLU_070028_0_1_2"/>
<evidence type="ECO:0000256" key="2">
    <source>
        <dbReference type="ARBA" id="ARBA00009997"/>
    </source>
</evidence>
<dbReference type="EC" id="3.1.3.71" evidence="3 7"/>
<dbReference type="NCBIfam" id="TIGR00298">
    <property type="entry name" value="2-phosphosulfolactate phosphatase"/>
    <property type="match status" value="1"/>
</dbReference>
<proteinExistence type="inferred from homology"/>
<dbReference type="Proteomes" id="UP000009296">
    <property type="component" value="Chromosome"/>
</dbReference>
<reference evidence="8" key="1">
    <citation type="submission" date="2011-05" db="EMBL/GenBank/DDBJ databases">
        <title>Complete sequence of chromosome of Methanothermococcus okinawensis IH1.</title>
        <authorList>
            <consortium name="US DOE Joint Genome Institute"/>
            <person name="Lucas S."/>
            <person name="Han J."/>
            <person name="Lapidus A."/>
            <person name="Cheng J.-F."/>
            <person name="Goodwin L."/>
            <person name="Pitluck S."/>
            <person name="Peters L."/>
            <person name="Mikhailova N."/>
            <person name="Held B."/>
            <person name="Han C."/>
            <person name="Tapia R."/>
            <person name="Land M."/>
            <person name="Hauser L."/>
            <person name="Kyrpides N."/>
            <person name="Ivanova N."/>
            <person name="Pagani I."/>
            <person name="Sieprawska-Lupa M."/>
            <person name="Takai K."/>
            <person name="Miyazaki J."/>
            <person name="Whitman W."/>
            <person name="Woyke T."/>
        </authorList>
    </citation>
    <scope>NUCLEOTIDE SEQUENCE</scope>
    <source>
        <strain evidence="8">IH1</strain>
    </source>
</reference>
<comment type="cofactor">
    <cofactor evidence="1">
        <name>Mg(2+)</name>
        <dbReference type="ChEBI" id="CHEBI:18420"/>
    </cofactor>
</comment>
<accession>F8ALR9</accession>